<gene>
    <name evidence="1" type="ORF">V6984_07665</name>
</gene>
<sequence length="106" mass="12282">MQKVKRNASELYYFSKQLKDRMSGMEQYPLTLVEAPAKVWDGICSLFGEIDEETAAKLRSLELPTLDSLADIVLLLRKVRCERDTFLVIDNYQLLIVSDNQFTIYD</sequence>
<accession>A0ABZ3EZE4</accession>
<dbReference type="RefSeq" id="WP_342759193.1">
    <property type="nucleotide sequence ID" value="NZ_CP146256.1"/>
</dbReference>
<organism evidence="1 2">
    <name type="scientific">Kineothrix sedimenti</name>
    <dbReference type="NCBI Taxonomy" id="3123317"/>
    <lineage>
        <taxon>Bacteria</taxon>
        <taxon>Bacillati</taxon>
        <taxon>Bacillota</taxon>
        <taxon>Clostridia</taxon>
        <taxon>Lachnospirales</taxon>
        <taxon>Lachnospiraceae</taxon>
        <taxon>Kineothrix</taxon>
    </lineage>
</organism>
<dbReference type="Proteomes" id="UP001451571">
    <property type="component" value="Chromosome"/>
</dbReference>
<reference evidence="1 2" key="1">
    <citation type="submission" date="2024-02" db="EMBL/GenBank/DDBJ databases">
        <title>Bacterial strain from lacustrine sediment.</title>
        <authorList>
            <person name="Petit C."/>
            <person name="Fadhlaoui K."/>
        </authorList>
    </citation>
    <scope>NUCLEOTIDE SEQUENCE [LARGE SCALE GENOMIC DNA]</scope>
    <source>
        <strain evidence="1 2">IPX-CK</strain>
    </source>
</reference>
<evidence type="ECO:0000313" key="2">
    <source>
        <dbReference type="Proteomes" id="UP001451571"/>
    </source>
</evidence>
<protein>
    <submittedName>
        <fullName evidence="1">Uncharacterized protein</fullName>
    </submittedName>
</protein>
<dbReference type="EMBL" id="CP146256">
    <property type="protein sequence ID" value="XAH75626.1"/>
    <property type="molecule type" value="Genomic_DNA"/>
</dbReference>
<name>A0ABZ3EZE4_9FIRM</name>
<evidence type="ECO:0000313" key="1">
    <source>
        <dbReference type="EMBL" id="XAH75626.1"/>
    </source>
</evidence>
<proteinExistence type="predicted"/>
<keyword evidence="2" id="KW-1185">Reference proteome</keyword>